<dbReference type="EMBL" id="CADCVX010000566">
    <property type="protein sequence ID" value="CAA9534343.1"/>
    <property type="molecule type" value="Genomic_DNA"/>
</dbReference>
<reference evidence="1" key="1">
    <citation type="submission" date="2020-02" db="EMBL/GenBank/DDBJ databases">
        <authorList>
            <person name="Meier V. D."/>
        </authorList>
    </citation>
    <scope>NUCLEOTIDE SEQUENCE</scope>
    <source>
        <strain evidence="1">AVDCRST_MAG91</strain>
    </source>
</reference>
<organism evidence="1">
    <name type="scientific">uncultured Sphingomonadaceae bacterium</name>
    <dbReference type="NCBI Taxonomy" id="169976"/>
    <lineage>
        <taxon>Bacteria</taxon>
        <taxon>Pseudomonadati</taxon>
        <taxon>Pseudomonadota</taxon>
        <taxon>Alphaproteobacteria</taxon>
        <taxon>Sphingomonadales</taxon>
        <taxon>Sphingomonadaceae</taxon>
        <taxon>environmental samples</taxon>
    </lineage>
</organism>
<evidence type="ECO:0000313" key="1">
    <source>
        <dbReference type="EMBL" id="CAA9534343.1"/>
    </source>
</evidence>
<dbReference type="AlphaFoldDB" id="A0A6J4TXH2"/>
<gene>
    <name evidence="1" type="ORF">AVDCRST_MAG91-3229</name>
</gene>
<sequence>MEQRCQELAAIAPQMSAAGAEILRARFFNQPLVPIGTTR</sequence>
<protein>
    <submittedName>
        <fullName evidence="1">Uncharacterized protein</fullName>
    </submittedName>
</protein>
<accession>A0A6J4TXH2</accession>
<proteinExistence type="predicted"/>
<name>A0A6J4TXH2_9SPHN</name>